<name>A0AAU9DI71_9BACT</name>
<geneLocation type="plasmid" evidence="3 4">
    <name>pFA4</name>
</geneLocation>
<dbReference type="Gene3D" id="2.40.128.520">
    <property type="match status" value="1"/>
</dbReference>
<dbReference type="KEGG" id="fax:FUAX_47020"/>
<dbReference type="EMBL" id="AP025318">
    <property type="protein sequence ID" value="BDD12270.1"/>
    <property type="molecule type" value="Genomic_DNA"/>
</dbReference>
<keyword evidence="3" id="KW-0614">Plasmid</keyword>
<evidence type="ECO:0000313" key="4">
    <source>
        <dbReference type="Proteomes" id="UP001348817"/>
    </source>
</evidence>
<evidence type="ECO:0000313" key="3">
    <source>
        <dbReference type="EMBL" id="BDD12270.1"/>
    </source>
</evidence>
<protein>
    <recommendedName>
        <fullName evidence="2">DUF2147 domain-containing protein</fullName>
    </recommendedName>
</protein>
<reference evidence="3 4" key="1">
    <citation type="submission" date="2021-12" db="EMBL/GenBank/DDBJ databases">
        <title>Genome sequencing of bacteria with rrn-lacking chromosome and rrn-plasmid.</title>
        <authorList>
            <person name="Anda M."/>
            <person name="Iwasaki W."/>
        </authorList>
    </citation>
    <scope>NUCLEOTIDE SEQUENCE [LARGE SCALE GENOMIC DNA]</scope>
    <source>
        <strain evidence="3 4">DSM 100852</strain>
        <plasmid evidence="3 4">pFA4</plasmid>
    </source>
</reference>
<gene>
    <name evidence="3" type="ORF">FUAX_47020</name>
</gene>
<sequence length="135" mass="15123">MKNRLFLGLLMTLFMLGGIAGATPKKDADKILGKWKMSVTSYDGVLEIYAKEGKYYGKFVSLKDAYGDTVYDVIGMDLFTKVSYKGANEWSGGSLIDPRDNYTYKVKLKLEKDKLTLESYSGDMLGDTVELSRVK</sequence>
<dbReference type="AlphaFoldDB" id="A0AAU9DI71"/>
<dbReference type="Pfam" id="PF09917">
    <property type="entry name" value="DUF2147"/>
    <property type="match status" value="1"/>
</dbReference>
<feature type="signal peptide" evidence="1">
    <location>
        <begin position="1"/>
        <end position="22"/>
    </location>
</feature>
<keyword evidence="1" id="KW-0732">Signal</keyword>
<organism evidence="3 4">
    <name type="scientific">Fulvitalea axinellae</name>
    <dbReference type="NCBI Taxonomy" id="1182444"/>
    <lineage>
        <taxon>Bacteria</taxon>
        <taxon>Pseudomonadati</taxon>
        <taxon>Bacteroidota</taxon>
        <taxon>Cytophagia</taxon>
        <taxon>Cytophagales</taxon>
        <taxon>Persicobacteraceae</taxon>
        <taxon>Fulvitalea</taxon>
    </lineage>
</organism>
<dbReference type="RefSeq" id="WP_338395628.1">
    <property type="nucleotide sequence ID" value="NZ_AP025318.1"/>
</dbReference>
<proteinExistence type="predicted"/>
<evidence type="ECO:0000256" key="1">
    <source>
        <dbReference type="SAM" id="SignalP"/>
    </source>
</evidence>
<dbReference type="Proteomes" id="UP001348817">
    <property type="component" value="Plasmid pFA4"/>
</dbReference>
<keyword evidence="4" id="KW-1185">Reference proteome</keyword>
<feature type="chain" id="PRO_5043526878" description="DUF2147 domain-containing protein" evidence="1">
    <location>
        <begin position="23"/>
        <end position="135"/>
    </location>
</feature>
<evidence type="ECO:0000259" key="2">
    <source>
        <dbReference type="Pfam" id="PF09917"/>
    </source>
</evidence>
<accession>A0AAU9DI71</accession>
<feature type="domain" description="DUF2147" evidence="2">
    <location>
        <begin position="33"/>
        <end position="130"/>
    </location>
</feature>
<dbReference type="InterPro" id="IPR019223">
    <property type="entry name" value="DUF2147"/>
</dbReference>